<dbReference type="GO" id="GO:0005737">
    <property type="term" value="C:cytoplasm"/>
    <property type="evidence" value="ECO:0007669"/>
    <property type="project" value="TreeGrafter"/>
</dbReference>
<dbReference type="EMBL" id="CP002542">
    <property type="protein sequence ID" value="AEA42078.1"/>
    <property type="molecule type" value="Genomic_DNA"/>
</dbReference>
<evidence type="ECO:0000313" key="3">
    <source>
        <dbReference type="Proteomes" id="UP000007463"/>
    </source>
</evidence>
<dbReference type="InterPro" id="IPR028939">
    <property type="entry name" value="P5C_Rdtase_cat_N"/>
</dbReference>
<dbReference type="PANTHER" id="PTHR48079:SF6">
    <property type="entry name" value="NAD(P)-BINDING DOMAIN-CONTAINING PROTEIN-RELATED"/>
    <property type="match status" value="1"/>
</dbReference>
<name>F2IAE3_FLUTR</name>
<dbReference type="HOGENOM" id="CLU_007383_11_1_10"/>
<accession>F2IAE3</accession>
<dbReference type="KEGG" id="fte:Fluta_0068"/>
<dbReference type="Gene3D" id="3.40.50.720">
    <property type="entry name" value="NAD(P)-binding Rossmann-like Domain"/>
    <property type="match status" value="1"/>
</dbReference>
<dbReference type="GO" id="GO:0004029">
    <property type="term" value="F:aldehyde dehydrogenase (NAD+) activity"/>
    <property type="evidence" value="ECO:0007669"/>
    <property type="project" value="TreeGrafter"/>
</dbReference>
<dbReference type="STRING" id="755732.Fluta_0068"/>
<sequence>MKIGIIGLGWLGLPLAKSLLNKGHHVIGTTRTRSVELSHERFSHVLYDPTLKKQASSGYFNELEVIILAFTPSRVDEKAYAKDCVKVLDTISPTCKVIHISSTGIYPQRTGIFNEKDYPAGSIKTNAIGYAELAISSILRERLTVIRLSGLIGPKRHPVTAMLKSEKTYNALDPINVIHLEDAIGLIEHVIIQKAWNKTINGCSSEHPLKGQFYSEMATKLGIESPLFEQKSSFERIISNQYSIELGYNYIFPNPSEFPIA</sequence>
<dbReference type="InterPro" id="IPR036291">
    <property type="entry name" value="NAD(P)-bd_dom_sf"/>
</dbReference>
<reference evidence="2 3" key="1">
    <citation type="journal article" date="2011" name="Stand. Genomic Sci.">
        <title>Complete genome sequence of the gliding freshwater bacterium Fluviicola taffensis type strain (RW262).</title>
        <authorList>
            <person name="Woyke T."/>
            <person name="Chertkov O."/>
            <person name="Lapidus A."/>
            <person name="Nolan M."/>
            <person name="Lucas S."/>
            <person name="Del Rio T.G."/>
            <person name="Tice H."/>
            <person name="Cheng J.F."/>
            <person name="Tapia R."/>
            <person name="Han C."/>
            <person name="Goodwin L."/>
            <person name="Pitluck S."/>
            <person name="Liolios K."/>
            <person name="Pagani I."/>
            <person name="Ivanova N."/>
            <person name="Huntemann M."/>
            <person name="Mavromatis K."/>
            <person name="Mikhailova N."/>
            <person name="Pati A."/>
            <person name="Chen A."/>
            <person name="Palaniappan K."/>
            <person name="Land M."/>
            <person name="Hauser L."/>
            <person name="Brambilla E.M."/>
            <person name="Rohde M."/>
            <person name="Mwirichia R."/>
            <person name="Sikorski J."/>
            <person name="Tindall B.J."/>
            <person name="Goker M."/>
            <person name="Bristow J."/>
            <person name="Eisen J.A."/>
            <person name="Markowitz V."/>
            <person name="Hugenholtz P."/>
            <person name="Klenk H.P."/>
            <person name="Kyrpides N.C."/>
        </authorList>
    </citation>
    <scope>NUCLEOTIDE SEQUENCE [LARGE SCALE GENOMIC DNA]</scope>
    <source>
        <strain evidence="3">DSM 16823 / RW262 / RW262</strain>
    </source>
</reference>
<dbReference type="OrthoDB" id="751203at2"/>
<reference evidence="3" key="2">
    <citation type="submission" date="2011-02" db="EMBL/GenBank/DDBJ databases">
        <title>The complete genome of Fluviicola taffensis DSM 16823.</title>
        <authorList>
            <consortium name="US DOE Joint Genome Institute (JGI-PGF)"/>
            <person name="Lucas S."/>
            <person name="Copeland A."/>
            <person name="Lapidus A."/>
            <person name="Bruce D."/>
            <person name="Goodwin L."/>
            <person name="Pitluck S."/>
            <person name="Kyrpides N."/>
            <person name="Mavromatis K."/>
            <person name="Ivanova N."/>
            <person name="Mikhailova N."/>
            <person name="Pagani I."/>
            <person name="Chertkov O."/>
            <person name="Detter J.C."/>
            <person name="Han C."/>
            <person name="Tapia R."/>
            <person name="Land M."/>
            <person name="Hauser L."/>
            <person name="Markowitz V."/>
            <person name="Cheng J.-F."/>
            <person name="Hugenholtz P."/>
            <person name="Woyke T."/>
            <person name="Wu D."/>
            <person name="Tindall B."/>
            <person name="Pomrenke H.G."/>
            <person name="Brambilla E."/>
            <person name="Klenk H.-P."/>
            <person name="Eisen J.A."/>
        </authorList>
    </citation>
    <scope>NUCLEOTIDE SEQUENCE [LARGE SCALE GENOMIC DNA]</scope>
    <source>
        <strain evidence="3">DSM 16823 / RW262 / RW262</strain>
    </source>
</reference>
<feature type="domain" description="Pyrroline-5-carboxylate reductase catalytic N-terminal" evidence="1">
    <location>
        <begin position="2"/>
        <end position="77"/>
    </location>
</feature>
<keyword evidence="3" id="KW-1185">Reference proteome</keyword>
<organism evidence="2 3">
    <name type="scientific">Fluviicola taffensis (strain DSM 16823 / NCIMB 13979 / RW262)</name>
    <dbReference type="NCBI Taxonomy" id="755732"/>
    <lineage>
        <taxon>Bacteria</taxon>
        <taxon>Pseudomonadati</taxon>
        <taxon>Bacteroidota</taxon>
        <taxon>Flavobacteriia</taxon>
        <taxon>Flavobacteriales</taxon>
        <taxon>Crocinitomicaceae</taxon>
        <taxon>Fluviicola</taxon>
    </lineage>
</organism>
<dbReference type="RefSeq" id="WP_013684852.1">
    <property type="nucleotide sequence ID" value="NC_015321.1"/>
</dbReference>
<dbReference type="SUPFAM" id="SSF51735">
    <property type="entry name" value="NAD(P)-binding Rossmann-fold domains"/>
    <property type="match status" value="1"/>
</dbReference>
<dbReference type="Proteomes" id="UP000007463">
    <property type="component" value="Chromosome"/>
</dbReference>
<evidence type="ECO:0000259" key="1">
    <source>
        <dbReference type="Pfam" id="PF03807"/>
    </source>
</evidence>
<gene>
    <name evidence="2" type="ordered locus">Fluta_0068</name>
</gene>
<dbReference type="Pfam" id="PF03807">
    <property type="entry name" value="F420_oxidored"/>
    <property type="match status" value="1"/>
</dbReference>
<dbReference type="AlphaFoldDB" id="F2IAE3"/>
<evidence type="ECO:0000313" key="2">
    <source>
        <dbReference type="EMBL" id="AEA42078.1"/>
    </source>
</evidence>
<proteinExistence type="predicted"/>
<dbReference type="eggNOG" id="COG0451">
    <property type="taxonomic scope" value="Bacteria"/>
</dbReference>
<protein>
    <submittedName>
        <fullName evidence="2">UDP-glucose/GDP-mannose dehydrogenase</fullName>
    </submittedName>
</protein>
<dbReference type="PANTHER" id="PTHR48079">
    <property type="entry name" value="PROTEIN YEEZ"/>
    <property type="match status" value="1"/>
</dbReference>
<dbReference type="InterPro" id="IPR051783">
    <property type="entry name" value="NAD(P)-dependent_oxidoreduct"/>
</dbReference>